<feature type="domain" description="MaoC-like" evidence="1">
    <location>
        <begin position="22"/>
        <end position="116"/>
    </location>
</feature>
<evidence type="ECO:0000313" key="3">
    <source>
        <dbReference type="Proteomes" id="UP000248899"/>
    </source>
</evidence>
<dbReference type="SUPFAM" id="SSF54637">
    <property type="entry name" value="Thioesterase/thiol ester dehydrase-isomerase"/>
    <property type="match status" value="1"/>
</dbReference>
<comment type="caution">
    <text evidence="2">The sequence shown here is derived from an EMBL/GenBank/DDBJ whole genome shotgun (WGS) entry which is preliminary data.</text>
</comment>
<dbReference type="Proteomes" id="UP000248899">
    <property type="component" value="Unassembled WGS sequence"/>
</dbReference>
<accession>A0AAQ0F5I5</accession>
<proteinExistence type="predicted"/>
<reference evidence="2 3" key="1">
    <citation type="submission" date="2018-06" db="EMBL/GenBank/DDBJ databases">
        <title>Towards the identification of Burkholderia cepacia strain which caused fatal septicemia.</title>
        <authorList>
            <person name="Bui L.A.T."/>
            <person name="Zakharova I.B."/>
            <person name="Shpak I.M."/>
            <person name="Teteryatnikova N."/>
            <person name="Ustinov D.V."/>
            <person name="Kuzyutina Y.A."/>
            <person name="Nguyen H.N."/>
            <person name="Antonov A.S."/>
            <person name="Avdyusheva E.F."/>
            <person name="Victorov D.V."/>
        </authorList>
    </citation>
    <scope>NUCLEOTIDE SEQUENCE [LARGE SCALE GENOMIC DNA]</scope>
    <source>
        <strain evidence="2 3">PT02</strain>
    </source>
</reference>
<dbReference type="EMBL" id="QLUZ01000051">
    <property type="protein sequence ID" value="RAP97066.1"/>
    <property type="molecule type" value="Genomic_DNA"/>
</dbReference>
<dbReference type="PANTHER" id="PTHR43664:SF1">
    <property type="entry name" value="BETA-METHYLMALYL-COA DEHYDRATASE"/>
    <property type="match status" value="1"/>
</dbReference>
<protein>
    <submittedName>
        <fullName evidence="2">Dehydratase</fullName>
    </submittedName>
</protein>
<dbReference type="PANTHER" id="PTHR43664">
    <property type="entry name" value="MONOAMINE OXIDASE-RELATED"/>
    <property type="match status" value="1"/>
</dbReference>
<evidence type="ECO:0000259" key="1">
    <source>
        <dbReference type="Pfam" id="PF01575"/>
    </source>
</evidence>
<dbReference type="AlphaFoldDB" id="A0AAQ0F5I5"/>
<evidence type="ECO:0000313" key="2">
    <source>
        <dbReference type="EMBL" id="RAP97066.1"/>
    </source>
</evidence>
<dbReference type="InterPro" id="IPR002539">
    <property type="entry name" value="MaoC-like_dom"/>
</dbReference>
<name>A0AAQ0F5I5_BURCE</name>
<dbReference type="InterPro" id="IPR052342">
    <property type="entry name" value="MCH/BMMD"/>
</dbReference>
<dbReference type="InterPro" id="IPR029069">
    <property type="entry name" value="HotDog_dom_sf"/>
</dbReference>
<gene>
    <name evidence="2" type="ORF">DPR02_38935</name>
</gene>
<dbReference type="Gene3D" id="3.10.129.10">
    <property type="entry name" value="Hotdog Thioesterase"/>
    <property type="match status" value="1"/>
</dbReference>
<dbReference type="Pfam" id="PF01575">
    <property type="entry name" value="MaoC_dehydratas"/>
    <property type="match status" value="1"/>
</dbReference>
<organism evidence="2 3">
    <name type="scientific">Burkholderia cepacia</name>
    <name type="common">Pseudomonas cepacia</name>
    <dbReference type="NCBI Taxonomy" id="292"/>
    <lineage>
        <taxon>Bacteria</taxon>
        <taxon>Pseudomonadati</taxon>
        <taxon>Pseudomonadota</taxon>
        <taxon>Betaproteobacteria</taxon>
        <taxon>Burkholderiales</taxon>
        <taxon>Burkholderiaceae</taxon>
        <taxon>Burkholderia</taxon>
        <taxon>Burkholderia cepacia complex</taxon>
    </lineage>
</organism>
<sequence>MQGEMHMLYFDDVQIGLPMVSRSHALNQNDMIAFARQWDPLPIHVDPVAACDTPVNGLIASGSHLAAIYALLSNDGLDPPMAGVASLRHELEILTPGRPGDVLTLTVTCLEKRPSGSKPDRGLVTMLSELNNQNGATVMRIRSLNMLYRRPGSAS</sequence>